<dbReference type="InterPro" id="IPR017871">
    <property type="entry name" value="ABC_transporter-like_CS"/>
</dbReference>
<dbReference type="PANTHER" id="PTHR42734">
    <property type="entry name" value="METAL TRANSPORT SYSTEM ATP-BINDING PROTEIN TM_0124-RELATED"/>
    <property type="match status" value="1"/>
</dbReference>
<dbReference type="Gene3D" id="3.40.50.300">
    <property type="entry name" value="P-loop containing nucleotide triphosphate hydrolases"/>
    <property type="match status" value="1"/>
</dbReference>
<dbReference type="PANTHER" id="PTHR42734:SF5">
    <property type="entry name" value="IRON TRANSPORT SYSTEM ATP-BINDING PROTEIN HI_0361-RELATED"/>
    <property type="match status" value="1"/>
</dbReference>
<dbReference type="Pfam" id="PF00005">
    <property type="entry name" value="ABC_tran"/>
    <property type="match status" value="1"/>
</dbReference>
<dbReference type="SMART" id="SM00382">
    <property type="entry name" value="AAA"/>
    <property type="match status" value="1"/>
</dbReference>
<dbReference type="EMBL" id="JACJTC010000009">
    <property type="protein sequence ID" value="MBD2612407.1"/>
    <property type="molecule type" value="Genomic_DNA"/>
</dbReference>
<dbReference type="InterPro" id="IPR003439">
    <property type="entry name" value="ABC_transporter-like_ATP-bd"/>
</dbReference>
<keyword evidence="2" id="KW-0813">Transport</keyword>
<dbReference type="CDD" id="cd03235">
    <property type="entry name" value="ABC_Metallic_Cations"/>
    <property type="match status" value="1"/>
</dbReference>
<evidence type="ECO:0000259" key="5">
    <source>
        <dbReference type="PROSITE" id="PS50893"/>
    </source>
</evidence>
<sequence>MKNVLLRAGFPFSPVNTRELSAKTIKASDMSSTAAINIAHVGVHYRTQEALRDVNCIVKPGRLTGIFGPNGAGKSTLMKAMLGLVPVTSGTILYQGKPLTQQLDRVAYVPQRSQIDWTYPATVWDVVMMGRVKKTGWLRSFSSVSRQVAKNALQRVGMIEYCDRPIGQLSGGQQQRVFLARALTQQAEIFCFDEPLVGIDQKTQSIVFEVFQELAADNKIVLVVNHDLGESIAHFDDLILLNRELVATGSRQQVLTEQNLNLAYGGKVMYFSDAA</sequence>
<dbReference type="InterPro" id="IPR003593">
    <property type="entry name" value="AAA+_ATPase"/>
</dbReference>
<proteinExistence type="inferred from homology"/>
<protein>
    <submittedName>
        <fullName evidence="6">Metal ABC transporter ATP-binding protein</fullName>
    </submittedName>
</protein>
<keyword evidence="3" id="KW-0547">Nucleotide-binding</keyword>
<evidence type="ECO:0000256" key="4">
    <source>
        <dbReference type="ARBA" id="ARBA00022840"/>
    </source>
</evidence>
<evidence type="ECO:0000256" key="2">
    <source>
        <dbReference type="ARBA" id="ARBA00022448"/>
    </source>
</evidence>
<keyword evidence="7" id="KW-1185">Reference proteome</keyword>
<keyword evidence="4 6" id="KW-0067">ATP-binding</keyword>
<comment type="similarity">
    <text evidence="1">Belongs to the ABC transporter superfamily.</text>
</comment>
<dbReference type="PROSITE" id="PS50893">
    <property type="entry name" value="ABC_TRANSPORTER_2"/>
    <property type="match status" value="1"/>
</dbReference>
<dbReference type="PROSITE" id="PS00211">
    <property type="entry name" value="ABC_TRANSPORTER_1"/>
    <property type="match status" value="1"/>
</dbReference>
<dbReference type="InterPro" id="IPR050153">
    <property type="entry name" value="Metal_Ion_Import_ABC"/>
</dbReference>
<dbReference type="Proteomes" id="UP000606396">
    <property type="component" value="Unassembled WGS sequence"/>
</dbReference>
<evidence type="ECO:0000256" key="1">
    <source>
        <dbReference type="ARBA" id="ARBA00005417"/>
    </source>
</evidence>
<evidence type="ECO:0000313" key="6">
    <source>
        <dbReference type="EMBL" id="MBD2612407.1"/>
    </source>
</evidence>
<reference evidence="6 7" key="1">
    <citation type="journal article" date="2020" name="ISME J.">
        <title>Comparative genomics reveals insights into cyanobacterial evolution and habitat adaptation.</title>
        <authorList>
            <person name="Chen M.Y."/>
            <person name="Teng W.K."/>
            <person name="Zhao L."/>
            <person name="Hu C.X."/>
            <person name="Zhou Y.K."/>
            <person name="Han B.P."/>
            <person name="Song L.R."/>
            <person name="Shu W.S."/>
        </authorList>
    </citation>
    <scope>NUCLEOTIDE SEQUENCE [LARGE SCALE GENOMIC DNA]</scope>
    <source>
        <strain evidence="6 7">FACHB-252</strain>
    </source>
</reference>
<evidence type="ECO:0000256" key="3">
    <source>
        <dbReference type="ARBA" id="ARBA00022741"/>
    </source>
</evidence>
<dbReference type="InterPro" id="IPR027417">
    <property type="entry name" value="P-loop_NTPase"/>
</dbReference>
<evidence type="ECO:0000313" key="7">
    <source>
        <dbReference type="Proteomes" id="UP000606396"/>
    </source>
</evidence>
<dbReference type="SUPFAM" id="SSF52540">
    <property type="entry name" value="P-loop containing nucleoside triphosphate hydrolases"/>
    <property type="match status" value="1"/>
</dbReference>
<gene>
    <name evidence="6" type="ORF">H6G94_14160</name>
</gene>
<accession>A0ABR8H988</accession>
<dbReference type="GO" id="GO:0005524">
    <property type="term" value="F:ATP binding"/>
    <property type="evidence" value="ECO:0007669"/>
    <property type="project" value="UniProtKB-KW"/>
</dbReference>
<name>A0ABR8H988_NOSPU</name>
<feature type="domain" description="ABC transporter" evidence="5">
    <location>
        <begin position="25"/>
        <end position="268"/>
    </location>
</feature>
<organism evidence="6 7">
    <name type="scientific">Nostoc punctiforme FACHB-252</name>
    <dbReference type="NCBI Taxonomy" id="1357509"/>
    <lineage>
        <taxon>Bacteria</taxon>
        <taxon>Bacillati</taxon>
        <taxon>Cyanobacteriota</taxon>
        <taxon>Cyanophyceae</taxon>
        <taxon>Nostocales</taxon>
        <taxon>Nostocaceae</taxon>
        <taxon>Nostoc</taxon>
    </lineage>
</organism>
<comment type="caution">
    <text evidence="6">The sequence shown here is derived from an EMBL/GenBank/DDBJ whole genome shotgun (WGS) entry which is preliminary data.</text>
</comment>